<keyword evidence="1" id="KW-0472">Membrane</keyword>
<feature type="transmembrane region" description="Helical" evidence="1">
    <location>
        <begin position="309"/>
        <end position="329"/>
    </location>
</feature>
<evidence type="ECO:0000313" key="4">
    <source>
        <dbReference type="Proteomes" id="UP001501777"/>
    </source>
</evidence>
<evidence type="ECO:0000313" key="3">
    <source>
        <dbReference type="EMBL" id="GAA2491655.1"/>
    </source>
</evidence>
<dbReference type="EMBL" id="BAAASG010000007">
    <property type="protein sequence ID" value="GAA2491655.1"/>
    <property type="molecule type" value="Genomic_DNA"/>
</dbReference>
<sequence length="433" mass="49081">MVTLLFAFASGPLLFAAAVYAVRRRETSPPLPDPPPHRDLPVPVVNLLFGRGEVTPKAIETTAFELVEAGRLRLERKADGTPTVRLTPDAEHLRHLRPYEELLLERVRHRCRGQVDRVPIEALGPGDGDEYWIWWRAFQRSVQDEAMAFGLVRPAREKSLTWTLRIAGGLAWAAVLYGCAELGSDVFDMAFRATLIVSALLGFWYERFPRRSGPRLTPAGHQAAAWWRNSAEATAHHPPKRQVGANGPESALPVRESRRIWSSYKKSWHIVDTAPLDRPRWGRMWQLVVLVLTACTTTAVLTMTVRTAYGAAVDAVPILIGVVLAALWLPARRRIHKVPVELTFRGVVISRWDFTTHFDDPPTVITHYCCSIEHPESSRAWSFEVDQWRRPMFSTESNPQLQDRFKVGDVVDVHCSPRRRKIHQISMVEAVPR</sequence>
<evidence type="ECO:0000256" key="1">
    <source>
        <dbReference type="SAM" id="Phobius"/>
    </source>
</evidence>
<feature type="transmembrane region" description="Helical" evidence="1">
    <location>
        <begin position="189"/>
        <end position="205"/>
    </location>
</feature>
<accession>A0ABP5Z3D7</accession>
<keyword evidence="1" id="KW-1133">Transmembrane helix</keyword>
<dbReference type="Pfam" id="PF20990">
    <property type="entry name" value="DUF2207_C"/>
    <property type="match status" value="1"/>
</dbReference>
<organism evidence="3 4">
    <name type="scientific">Streptomyces longisporus</name>
    <dbReference type="NCBI Taxonomy" id="1948"/>
    <lineage>
        <taxon>Bacteria</taxon>
        <taxon>Bacillati</taxon>
        <taxon>Actinomycetota</taxon>
        <taxon>Actinomycetes</taxon>
        <taxon>Kitasatosporales</taxon>
        <taxon>Streptomycetaceae</taxon>
        <taxon>Streptomyces</taxon>
    </lineage>
</organism>
<dbReference type="Proteomes" id="UP001501777">
    <property type="component" value="Unassembled WGS sequence"/>
</dbReference>
<proteinExistence type="predicted"/>
<feature type="transmembrane region" description="Helical" evidence="1">
    <location>
        <begin position="284"/>
        <end position="303"/>
    </location>
</feature>
<comment type="caution">
    <text evidence="3">The sequence shown here is derived from an EMBL/GenBank/DDBJ whole genome shotgun (WGS) entry which is preliminary data.</text>
</comment>
<name>A0ABP5Z3D7_STRLO</name>
<dbReference type="InterPro" id="IPR048389">
    <property type="entry name" value="YciQ-like_C"/>
</dbReference>
<evidence type="ECO:0000259" key="2">
    <source>
        <dbReference type="Pfam" id="PF20990"/>
    </source>
</evidence>
<dbReference type="RefSeq" id="WP_344401080.1">
    <property type="nucleotide sequence ID" value="NZ_BAAASG010000007.1"/>
</dbReference>
<protein>
    <recommendedName>
        <fullName evidence="2">Predicted membrane protein YciQ-like C-terminal domain-containing protein</fullName>
    </recommendedName>
</protein>
<gene>
    <name evidence="3" type="ORF">GCM10010276_33880</name>
</gene>
<reference evidence="4" key="1">
    <citation type="journal article" date="2019" name="Int. J. Syst. Evol. Microbiol.">
        <title>The Global Catalogue of Microorganisms (GCM) 10K type strain sequencing project: providing services to taxonomists for standard genome sequencing and annotation.</title>
        <authorList>
            <consortium name="The Broad Institute Genomics Platform"/>
            <consortium name="The Broad Institute Genome Sequencing Center for Infectious Disease"/>
            <person name="Wu L."/>
            <person name="Ma J."/>
        </authorList>
    </citation>
    <scope>NUCLEOTIDE SEQUENCE [LARGE SCALE GENOMIC DNA]</scope>
    <source>
        <strain evidence="4">JCM 4395</strain>
    </source>
</reference>
<keyword evidence="1" id="KW-0812">Transmembrane</keyword>
<feature type="domain" description="Predicted membrane protein YciQ-like C-terminal" evidence="2">
    <location>
        <begin position="35"/>
        <end position="228"/>
    </location>
</feature>
<keyword evidence="4" id="KW-1185">Reference proteome</keyword>